<feature type="domain" description="Histidine kinase/HSP90-like ATPase" evidence="2">
    <location>
        <begin position="7"/>
        <end position="147"/>
    </location>
</feature>
<dbReference type="GO" id="GO:0004674">
    <property type="term" value="F:protein serine/threonine kinase activity"/>
    <property type="evidence" value="ECO:0007669"/>
    <property type="project" value="UniProtKB-KW"/>
</dbReference>
<reference evidence="3 4" key="1">
    <citation type="submission" date="2013-08" db="EMBL/GenBank/DDBJ databases">
        <title>The genome sequence of Skermanella stibiiresistens.</title>
        <authorList>
            <person name="Zhu W."/>
            <person name="Wang G."/>
        </authorList>
    </citation>
    <scope>NUCLEOTIDE SEQUENCE [LARGE SCALE GENOMIC DNA]</scope>
    <source>
        <strain evidence="3 4">SB22</strain>
    </source>
</reference>
<dbReference type="EMBL" id="AVFL01000010">
    <property type="protein sequence ID" value="EWY39819.1"/>
    <property type="molecule type" value="Genomic_DNA"/>
</dbReference>
<evidence type="ECO:0000313" key="3">
    <source>
        <dbReference type="EMBL" id="EWY39819.1"/>
    </source>
</evidence>
<name>W9H185_9PROT</name>
<evidence type="ECO:0000256" key="1">
    <source>
        <dbReference type="ARBA" id="ARBA00022527"/>
    </source>
</evidence>
<dbReference type="STRING" id="1385369.N825_04760"/>
<dbReference type="InterPro" id="IPR003594">
    <property type="entry name" value="HATPase_dom"/>
</dbReference>
<sequence length="150" mass="16081">MLLSLTTATAYQLPVAYTVVEAVDRAVPQSRERRDDMELALQEAVSNAVIHGNLAVSSLRDPTLAALNAFSAQVSERLADPALANLRIQVAVTIRDEDITIDVTDQGSGFVPKPKAAATASGRGIGLIGTLCAAWQLLDDGRRIHMRFAR</sequence>
<dbReference type="InterPro" id="IPR036890">
    <property type="entry name" value="HATPase_C_sf"/>
</dbReference>
<dbReference type="InterPro" id="IPR050267">
    <property type="entry name" value="Anti-sigma-factor_SerPK"/>
</dbReference>
<protein>
    <recommendedName>
        <fullName evidence="2">Histidine kinase/HSP90-like ATPase domain-containing protein</fullName>
    </recommendedName>
</protein>
<dbReference type="Pfam" id="PF13581">
    <property type="entry name" value="HATPase_c_2"/>
    <property type="match status" value="1"/>
</dbReference>
<keyword evidence="1" id="KW-0723">Serine/threonine-protein kinase</keyword>
<evidence type="ECO:0000259" key="2">
    <source>
        <dbReference type="Pfam" id="PF13581"/>
    </source>
</evidence>
<accession>W9H185</accession>
<proteinExistence type="predicted"/>
<dbReference type="Gene3D" id="3.30.565.10">
    <property type="entry name" value="Histidine kinase-like ATPase, C-terminal domain"/>
    <property type="match status" value="1"/>
</dbReference>
<dbReference type="SUPFAM" id="SSF55874">
    <property type="entry name" value="ATPase domain of HSP90 chaperone/DNA topoisomerase II/histidine kinase"/>
    <property type="match status" value="1"/>
</dbReference>
<dbReference type="CDD" id="cd16936">
    <property type="entry name" value="HATPase_RsbW-like"/>
    <property type="match status" value="1"/>
</dbReference>
<dbReference type="AlphaFoldDB" id="W9H185"/>
<keyword evidence="1" id="KW-0808">Transferase</keyword>
<evidence type="ECO:0000313" key="4">
    <source>
        <dbReference type="Proteomes" id="UP000019486"/>
    </source>
</evidence>
<gene>
    <name evidence="3" type="ORF">N825_04760</name>
</gene>
<dbReference type="PANTHER" id="PTHR35526">
    <property type="entry name" value="ANTI-SIGMA-F FACTOR RSBW-RELATED"/>
    <property type="match status" value="1"/>
</dbReference>
<keyword evidence="1" id="KW-0418">Kinase</keyword>
<dbReference type="PANTHER" id="PTHR35526:SF3">
    <property type="entry name" value="ANTI-SIGMA-F FACTOR RSBW"/>
    <property type="match status" value="1"/>
</dbReference>
<comment type="caution">
    <text evidence="3">The sequence shown here is derived from an EMBL/GenBank/DDBJ whole genome shotgun (WGS) entry which is preliminary data.</text>
</comment>
<dbReference type="Proteomes" id="UP000019486">
    <property type="component" value="Unassembled WGS sequence"/>
</dbReference>
<organism evidence="3 4">
    <name type="scientific">Skermanella stibiiresistens SB22</name>
    <dbReference type="NCBI Taxonomy" id="1385369"/>
    <lineage>
        <taxon>Bacteria</taxon>
        <taxon>Pseudomonadati</taxon>
        <taxon>Pseudomonadota</taxon>
        <taxon>Alphaproteobacteria</taxon>
        <taxon>Rhodospirillales</taxon>
        <taxon>Azospirillaceae</taxon>
        <taxon>Skermanella</taxon>
    </lineage>
</organism>
<keyword evidence="4" id="KW-1185">Reference proteome</keyword>